<feature type="transmembrane region" description="Helical" evidence="9">
    <location>
        <begin position="269"/>
        <end position="289"/>
    </location>
</feature>
<evidence type="ECO:0000256" key="2">
    <source>
        <dbReference type="ARBA" id="ARBA00012438"/>
    </source>
</evidence>
<proteinExistence type="predicted"/>
<keyword evidence="5" id="KW-0547">Nucleotide-binding</keyword>
<dbReference type="PANTHER" id="PTHR43065:SF46">
    <property type="entry name" value="C4-DICARBOXYLATE TRANSPORT SENSOR PROTEIN DCTB"/>
    <property type="match status" value="1"/>
</dbReference>
<feature type="transmembrane region" description="Helical" evidence="9">
    <location>
        <begin position="103"/>
        <end position="121"/>
    </location>
</feature>
<name>A0A7Y6NL46_9BURK</name>
<keyword evidence="9" id="KW-0472">Membrane</keyword>
<dbReference type="SUPFAM" id="SSF55874">
    <property type="entry name" value="ATPase domain of HSP90 chaperone/DNA topoisomerase II/histidine kinase"/>
    <property type="match status" value="1"/>
</dbReference>
<dbReference type="Gene3D" id="3.30.450.40">
    <property type="match status" value="1"/>
</dbReference>
<keyword evidence="3" id="KW-0597">Phosphoprotein</keyword>
<evidence type="ECO:0000256" key="3">
    <source>
        <dbReference type="ARBA" id="ARBA00022553"/>
    </source>
</evidence>
<evidence type="ECO:0000256" key="4">
    <source>
        <dbReference type="ARBA" id="ARBA00022679"/>
    </source>
</evidence>
<feature type="transmembrane region" description="Helical" evidence="9">
    <location>
        <begin position="237"/>
        <end position="257"/>
    </location>
</feature>
<feature type="transmembrane region" description="Helical" evidence="9">
    <location>
        <begin position="70"/>
        <end position="91"/>
    </location>
</feature>
<evidence type="ECO:0000256" key="5">
    <source>
        <dbReference type="ARBA" id="ARBA00022741"/>
    </source>
</evidence>
<dbReference type="InterPro" id="IPR036890">
    <property type="entry name" value="HATPase_C_sf"/>
</dbReference>
<keyword evidence="8" id="KW-0902">Two-component regulatory system</keyword>
<dbReference type="GO" id="GO:0000155">
    <property type="term" value="F:phosphorelay sensor kinase activity"/>
    <property type="evidence" value="ECO:0007669"/>
    <property type="project" value="InterPro"/>
</dbReference>
<comment type="catalytic activity">
    <reaction evidence="1">
        <text>ATP + protein L-histidine = ADP + protein N-phospho-L-histidine.</text>
        <dbReference type="EC" id="2.7.13.3"/>
    </reaction>
</comment>
<dbReference type="PRINTS" id="PR00344">
    <property type="entry name" value="BCTRLSENSOR"/>
</dbReference>
<evidence type="ECO:0000256" key="6">
    <source>
        <dbReference type="ARBA" id="ARBA00022777"/>
    </source>
</evidence>
<dbReference type="PANTHER" id="PTHR43065">
    <property type="entry name" value="SENSOR HISTIDINE KINASE"/>
    <property type="match status" value="1"/>
</dbReference>
<dbReference type="Gene3D" id="3.30.565.10">
    <property type="entry name" value="Histidine kinase-like ATPase, C-terminal domain"/>
    <property type="match status" value="1"/>
</dbReference>
<dbReference type="InterPro" id="IPR014265">
    <property type="entry name" value="XrtA/PrsK"/>
</dbReference>
<feature type="transmembrane region" description="Helical" evidence="9">
    <location>
        <begin position="41"/>
        <end position="64"/>
    </location>
</feature>
<feature type="transmembrane region" description="Helical" evidence="9">
    <location>
        <begin position="198"/>
        <end position="216"/>
    </location>
</feature>
<feature type="transmembrane region" description="Helical" evidence="9">
    <location>
        <begin position="133"/>
        <end position="153"/>
    </location>
</feature>
<keyword evidence="6 11" id="KW-0418">Kinase</keyword>
<evidence type="ECO:0000259" key="10">
    <source>
        <dbReference type="PROSITE" id="PS50109"/>
    </source>
</evidence>
<dbReference type="CDD" id="cd00082">
    <property type="entry name" value="HisKA"/>
    <property type="match status" value="1"/>
</dbReference>
<dbReference type="EMBL" id="JABWMJ010000002">
    <property type="protein sequence ID" value="NUZ05124.1"/>
    <property type="molecule type" value="Genomic_DNA"/>
</dbReference>
<dbReference type="PROSITE" id="PS50109">
    <property type="entry name" value="HIS_KIN"/>
    <property type="match status" value="1"/>
</dbReference>
<dbReference type="RefSeq" id="WP_176066732.1">
    <property type="nucleotide sequence ID" value="NZ_JABWMJ010000002.1"/>
</dbReference>
<feature type="domain" description="Histidine kinase" evidence="10">
    <location>
        <begin position="486"/>
        <end position="688"/>
    </location>
</feature>
<dbReference type="InterPro" id="IPR003594">
    <property type="entry name" value="HATPase_dom"/>
</dbReference>
<keyword evidence="12" id="KW-1185">Reference proteome</keyword>
<gene>
    <name evidence="11" type="primary">prsK</name>
    <name evidence="11" type="ORF">HQN59_05040</name>
</gene>
<dbReference type="InterPro" id="IPR029016">
    <property type="entry name" value="GAF-like_dom_sf"/>
</dbReference>
<evidence type="ECO:0000256" key="8">
    <source>
        <dbReference type="ARBA" id="ARBA00023012"/>
    </source>
</evidence>
<dbReference type="NCBIfam" id="TIGR02916">
    <property type="entry name" value="PEP_his_kin"/>
    <property type="match status" value="1"/>
</dbReference>
<feature type="transmembrane region" description="Helical" evidence="9">
    <location>
        <begin position="165"/>
        <end position="186"/>
    </location>
</feature>
<dbReference type="InterPro" id="IPR005467">
    <property type="entry name" value="His_kinase_dom"/>
</dbReference>
<evidence type="ECO:0000256" key="9">
    <source>
        <dbReference type="SAM" id="Phobius"/>
    </source>
</evidence>
<comment type="caution">
    <text evidence="11">The sequence shown here is derived from an EMBL/GenBank/DDBJ whole genome shotgun (WGS) entry which is preliminary data.</text>
</comment>
<keyword evidence="9" id="KW-1133">Transmembrane helix</keyword>
<dbReference type="InterPro" id="IPR003661">
    <property type="entry name" value="HisK_dim/P_dom"/>
</dbReference>
<feature type="transmembrane region" description="Helical" evidence="9">
    <location>
        <begin position="12"/>
        <end position="29"/>
    </location>
</feature>
<sequence>MKPIALDVATWSALLAALAYSAFGLRLLWTYGRRSLESTPSVLFGVALFATALWAWLSVGASLVAGGSRFLVPLADALRYAAWFAFLLSLLKPVIAQRRQQPIAKLLPVAIGLVALRLAALAAEQWSLNGSQWARIALFTTLALPVVGLLLVEQLFRNTADDSRWNAKPLCLALGIVFSFDIYVYSQAVLFGRADDDAVSIRGAIHACAVPLLFVASKRRADWIARLQISRAAAFHSTALVIAGIYLLMVAAMGYYIRFFGGQWGSALQLAALFVALALLLVLAFSGTMRSRLRVFVRKHFFSYRYDYREEWLRLTAMLSAKSTPAEMGSLVIRGLADMVESPGGALWTQAPDQPEFVQTARWNVPALKERELTDSPFATFLRSTGWIVDLEGCRRHPERYSGLEPPVWLTPAQPFWLVIPLSVADELIGFVALARPRTPVDLNWEVTDLLKTASRQAAGFLAQMRTTEALLETRKFDAFNRMSAFVVHDLKNIVTQLSLMMANAKRLHDNPEFQQDMLATVENSLEKMRQLMLQLREGEAPPGGQSGVDLARILARIGAVAAARGRTVELEVLDPVITRGHEERIERVLGHVVQNALDATGAADRVWVKLSRRSGQAHVEVGDTGAGMSQEYVQTRLFKPFQTTKPTGMGIGAYESFQYVRELGGSISVDSELGRGTVMTIVLPLFESRQPSALEMAGAK</sequence>
<dbReference type="SMART" id="SM00387">
    <property type="entry name" value="HATPase_c"/>
    <property type="match status" value="1"/>
</dbReference>
<keyword evidence="9" id="KW-0812">Transmembrane</keyword>
<organism evidence="11 12">
    <name type="scientific">Piscinibacter koreensis</name>
    <dbReference type="NCBI Taxonomy" id="2742824"/>
    <lineage>
        <taxon>Bacteria</taxon>
        <taxon>Pseudomonadati</taxon>
        <taxon>Pseudomonadota</taxon>
        <taxon>Betaproteobacteria</taxon>
        <taxon>Burkholderiales</taxon>
        <taxon>Sphaerotilaceae</taxon>
        <taxon>Piscinibacter</taxon>
    </lineage>
</organism>
<keyword evidence="4 11" id="KW-0808">Transferase</keyword>
<keyword evidence="7" id="KW-0067">ATP-binding</keyword>
<evidence type="ECO:0000313" key="12">
    <source>
        <dbReference type="Proteomes" id="UP000529637"/>
    </source>
</evidence>
<dbReference type="EC" id="2.7.13.3" evidence="2"/>
<accession>A0A7Y6NL46</accession>
<protein>
    <recommendedName>
        <fullName evidence="2">histidine kinase</fullName>
        <ecNumber evidence="2">2.7.13.3</ecNumber>
    </recommendedName>
</protein>
<dbReference type="GO" id="GO:0005524">
    <property type="term" value="F:ATP binding"/>
    <property type="evidence" value="ECO:0007669"/>
    <property type="project" value="UniProtKB-KW"/>
</dbReference>
<evidence type="ECO:0000256" key="1">
    <source>
        <dbReference type="ARBA" id="ARBA00000085"/>
    </source>
</evidence>
<dbReference type="SUPFAM" id="SSF55781">
    <property type="entry name" value="GAF domain-like"/>
    <property type="match status" value="1"/>
</dbReference>
<dbReference type="AlphaFoldDB" id="A0A7Y6NL46"/>
<dbReference type="Pfam" id="PF02518">
    <property type="entry name" value="HATPase_c"/>
    <property type="match status" value="1"/>
</dbReference>
<reference evidence="11 12" key="1">
    <citation type="submission" date="2020-06" db="EMBL/GenBank/DDBJ databases">
        <title>Schlegella sp. ID0723 isolated from air conditioner.</title>
        <authorList>
            <person name="Kim D.Y."/>
            <person name="Kim D.-U."/>
        </authorList>
    </citation>
    <scope>NUCLEOTIDE SEQUENCE [LARGE SCALE GENOMIC DNA]</scope>
    <source>
        <strain evidence="11 12">ID0723</strain>
    </source>
</reference>
<dbReference type="Proteomes" id="UP000529637">
    <property type="component" value="Unassembled WGS sequence"/>
</dbReference>
<evidence type="ECO:0000313" key="11">
    <source>
        <dbReference type="EMBL" id="NUZ05124.1"/>
    </source>
</evidence>
<dbReference type="InterPro" id="IPR004358">
    <property type="entry name" value="Sig_transdc_His_kin-like_C"/>
</dbReference>
<evidence type="ECO:0000256" key="7">
    <source>
        <dbReference type="ARBA" id="ARBA00022840"/>
    </source>
</evidence>